<dbReference type="Pfam" id="PF12754">
    <property type="entry name" value="Get5_N"/>
    <property type="match status" value="1"/>
</dbReference>
<reference evidence="3 4" key="1">
    <citation type="journal article" date="2016" name="Proc. Natl. Acad. Sci. U.S.A.">
        <title>Comparative genomics of biotechnologically important yeasts.</title>
        <authorList>
            <person name="Riley R."/>
            <person name="Haridas S."/>
            <person name="Wolfe K.H."/>
            <person name="Lopes M.R."/>
            <person name="Hittinger C.T."/>
            <person name="Goeker M."/>
            <person name="Salamov A.A."/>
            <person name="Wisecaver J.H."/>
            <person name="Long T.M."/>
            <person name="Calvey C.H."/>
            <person name="Aerts A.L."/>
            <person name="Barry K.W."/>
            <person name="Choi C."/>
            <person name="Clum A."/>
            <person name="Coughlan A.Y."/>
            <person name="Deshpande S."/>
            <person name="Douglass A.P."/>
            <person name="Hanson S.J."/>
            <person name="Klenk H.-P."/>
            <person name="LaButti K.M."/>
            <person name="Lapidus A."/>
            <person name="Lindquist E.A."/>
            <person name="Lipzen A.M."/>
            <person name="Meier-Kolthoff J.P."/>
            <person name="Ohm R.A."/>
            <person name="Otillar R.P."/>
            <person name="Pangilinan J.L."/>
            <person name="Peng Y."/>
            <person name="Rokas A."/>
            <person name="Rosa C.A."/>
            <person name="Scheuner C."/>
            <person name="Sibirny A.A."/>
            <person name="Slot J.C."/>
            <person name="Stielow J.B."/>
            <person name="Sun H."/>
            <person name="Kurtzman C.P."/>
            <person name="Blackwell M."/>
            <person name="Grigoriev I.V."/>
            <person name="Jeffries T.W."/>
        </authorList>
    </citation>
    <scope>NUCLEOTIDE SEQUENCE [LARGE SCALE GENOMIC DNA]</scope>
    <source>
        <strain evidence="3 4">DSM 6958</strain>
    </source>
</reference>
<dbReference type="InterPro" id="IPR029071">
    <property type="entry name" value="Ubiquitin-like_domsf"/>
</dbReference>
<dbReference type="InterPro" id="IPR000626">
    <property type="entry name" value="Ubiquitin-like_dom"/>
</dbReference>
<dbReference type="PROSITE" id="PS50053">
    <property type="entry name" value="UBIQUITIN_2"/>
    <property type="match status" value="1"/>
</dbReference>
<dbReference type="InterPro" id="IPR024737">
    <property type="entry name" value="Get5_N"/>
</dbReference>
<evidence type="ECO:0000256" key="1">
    <source>
        <dbReference type="SAM" id="MobiDB-lite"/>
    </source>
</evidence>
<proteinExistence type="predicted"/>
<dbReference type="EMBL" id="KV454407">
    <property type="protein sequence ID" value="ODQ66992.1"/>
    <property type="molecule type" value="Genomic_DNA"/>
</dbReference>
<dbReference type="Proteomes" id="UP000095009">
    <property type="component" value="Unassembled WGS sequence"/>
</dbReference>
<sequence length="234" mass="25261">MSSTTTVATSGMDEESFASAFVNLLTATTSVQYDHNYCPNATELSSGPVILAKMPHPKKKKTKEDNSDGNKSNSNEPGTIKLTFKSIRAPKFSFTINDRLFSQSETVYSVKAALVASPEFPIAEIDLSQSIIKLLIRGKVIPDDKTLGDLLTDSTADAVSFMVMVSSNTSVTSSAVVSTSDPASPVLSDQTNVEVNTTDIDDALWVELEKTIASRYPLGKARAIASQLRTKWIE</sequence>
<dbReference type="STRING" id="857566.A0A1E3PQ06"/>
<dbReference type="Gene3D" id="3.10.20.90">
    <property type="entry name" value="Phosphatidylinositol 3-kinase Catalytic Subunit, Chain A, domain 1"/>
    <property type="match status" value="1"/>
</dbReference>
<gene>
    <name evidence="3" type="ORF">NADFUDRAFT_81622</name>
</gene>
<evidence type="ECO:0000313" key="3">
    <source>
        <dbReference type="EMBL" id="ODQ66992.1"/>
    </source>
</evidence>
<keyword evidence="4" id="KW-1185">Reference proteome</keyword>
<dbReference type="SUPFAM" id="SSF54236">
    <property type="entry name" value="Ubiquitin-like"/>
    <property type="match status" value="1"/>
</dbReference>
<dbReference type="OrthoDB" id="4084652at2759"/>
<evidence type="ECO:0000259" key="2">
    <source>
        <dbReference type="PROSITE" id="PS50053"/>
    </source>
</evidence>
<feature type="region of interest" description="Disordered" evidence="1">
    <location>
        <begin position="56"/>
        <end position="79"/>
    </location>
</feature>
<name>A0A1E3PQ06_9ASCO</name>
<organism evidence="3 4">
    <name type="scientific">Nadsonia fulvescens var. elongata DSM 6958</name>
    <dbReference type="NCBI Taxonomy" id="857566"/>
    <lineage>
        <taxon>Eukaryota</taxon>
        <taxon>Fungi</taxon>
        <taxon>Dikarya</taxon>
        <taxon>Ascomycota</taxon>
        <taxon>Saccharomycotina</taxon>
        <taxon>Dipodascomycetes</taxon>
        <taxon>Dipodascales</taxon>
        <taxon>Dipodascales incertae sedis</taxon>
        <taxon>Nadsonia</taxon>
    </lineage>
</organism>
<accession>A0A1E3PQ06</accession>
<evidence type="ECO:0000313" key="4">
    <source>
        <dbReference type="Proteomes" id="UP000095009"/>
    </source>
</evidence>
<dbReference type="AlphaFoldDB" id="A0A1E3PQ06"/>
<feature type="domain" description="Ubiquitin-like" evidence="2">
    <location>
        <begin position="80"/>
        <end position="150"/>
    </location>
</feature>
<protein>
    <recommendedName>
        <fullName evidence="2">Ubiquitin-like domain-containing protein</fullName>
    </recommendedName>
</protein>